<dbReference type="AlphaFoldDB" id="A0A4Q9VDM3"/>
<name>A0A4Q9VDM3_9HYPH</name>
<evidence type="ECO:0000256" key="2">
    <source>
        <dbReference type="ARBA" id="ARBA00023015"/>
    </source>
</evidence>
<dbReference type="PANTHER" id="PTHR33154:SF18">
    <property type="entry name" value="ARSENICAL RESISTANCE OPERON REPRESSOR"/>
    <property type="match status" value="1"/>
</dbReference>
<proteinExistence type="predicted"/>
<dbReference type="OrthoDB" id="7192471at2"/>
<organism evidence="6 7">
    <name type="scientific">Siculibacillus lacustris</name>
    <dbReference type="NCBI Taxonomy" id="1549641"/>
    <lineage>
        <taxon>Bacteria</taxon>
        <taxon>Pseudomonadati</taxon>
        <taxon>Pseudomonadota</taxon>
        <taxon>Alphaproteobacteria</taxon>
        <taxon>Hyphomicrobiales</taxon>
        <taxon>Ancalomicrobiaceae</taxon>
        <taxon>Siculibacillus</taxon>
    </lineage>
</organism>
<keyword evidence="7" id="KW-1185">Reference proteome</keyword>
<sequence>MSSSPSFSAEFCSSRLKAIADPTRWAIAVELMAGAKTVGELKAVLRVEPTLLSHHLKIMKTEGFAVAERVGKYLRYRLAPAVVLPPPGHGIDLGCCRLEMSGRDFVLRSKE</sequence>
<dbReference type="SMART" id="SM00418">
    <property type="entry name" value="HTH_ARSR"/>
    <property type="match status" value="1"/>
</dbReference>
<evidence type="ECO:0000313" key="6">
    <source>
        <dbReference type="EMBL" id="TBW32129.1"/>
    </source>
</evidence>
<keyword evidence="4" id="KW-0804">Transcription</keyword>
<dbReference type="Pfam" id="PF01022">
    <property type="entry name" value="HTH_5"/>
    <property type="match status" value="1"/>
</dbReference>
<feature type="domain" description="HTH arsR-type" evidence="5">
    <location>
        <begin position="4"/>
        <end position="105"/>
    </location>
</feature>
<keyword evidence="3" id="KW-0238">DNA-binding</keyword>
<dbReference type="GO" id="GO:0003700">
    <property type="term" value="F:DNA-binding transcription factor activity"/>
    <property type="evidence" value="ECO:0007669"/>
    <property type="project" value="InterPro"/>
</dbReference>
<dbReference type="RefSeq" id="WP_131311976.1">
    <property type="nucleotide sequence ID" value="NZ_SJFN01000071.1"/>
</dbReference>
<dbReference type="CDD" id="cd00090">
    <property type="entry name" value="HTH_ARSR"/>
    <property type="match status" value="1"/>
</dbReference>
<reference evidence="6 7" key="1">
    <citation type="submission" date="2019-02" db="EMBL/GenBank/DDBJ databases">
        <title>Siculibacillus lacustris gen. nov., sp. nov., a new rosette-forming bacterium isolated from a freshwater crater lake (Lake St. Ana, Romania).</title>
        <authorList>
            <person name="Felfoldi T."/>
            <person name="Marton Z."/>
            <person name="Szabo A."/>
            <person name="Mentes A."/>
            <person name="Boka K."/>
            <person name="Marialigeti K."/>
            <person name="Mathe I."/>
            <person name="Koncz M."/>
            <person name="Schumann P."/>
            <person name="Toth E."/>
        </authorList>
    </citation>
    <scope>NUCLEOTIDE SEQUENCE [LARGE SCALE GENOMIC DNA]</scope>
    <source>
        <strain evidence="6 7">SA-279</strain>
    </source>
</reference>
<dbReference type="GO" id="GO:0046685">
    <property type="term" value="P:response to arsenic-containing substance"/>
    <property type="evidence" value="ECO:0007669"/>
    <property type="project" value="UniProtKB-KW"/>
</dbReference>
<dbReference type="PROSITE" id="PS50987">
    <property type="entry name" value="HTH_ARSR_2"/>
    <property type="match status" value="1"/>
</dbReference>
<dbReference type="InterPro" id="IPR051081">
    <property type="entry name" value="HTH_MetalResp_TranReg"/>
</dbReference>
<evidence type="ECO:0000256" key="3">
    <source>
        <dbReference type="ARBA" id="ARBA00023125"/>
    </source>
</evidence>
<comment type="caution">
    <text evidence="6">The sequence shown here is derived from an EMBL/GenBank/DDBJ whole genome shotgun (WGS) entry which is preliminary data.</text>
</comment>
<dbReference type="Proteomes" id="UP000292781">
    <property type="component" value="Unassembled WGS sequence"/>
</dbReference>
<dbReference type="InterPro" id="IPR011991">
    <property type="entry name" value="ArsR-like_HTH"/>
</dbReference>
<dbReference type="PRINTS" id="PR00778">
    <property type="entry name" value="HTHARSR"/>
</dbReference>
<accession>A0A4Q9VDM3</accession>
<keyword evidence="2" id="KW-0805">Transcription regulation</keyword>
<dbReference type="InterPro" id="IPR036388">
    <property type="entry name" value="WH-like_DNA-bd_sf"/>
</dbReference>
<evidence type="ECO:0000256" key="4">
    <source>
        <dbReference type="ARBA" id="ARBA00023163"/>
    </source>
</evidence>
<gene>
    <name evidence="6" type="ORF">EYW49_22595</name>
</gene>
<dbReference type="InterPro" id="IPR001845">
    <property type="entry name" value="HTH_ArsR_DNA-bd_dom"/>
</dbReference>
<dbReference type="PANTHER" id="PTHR33154">
    <property type="entry name" value="TRANSCRIPTIONAL REGULATOR, ARSR FAMILY"/>
    <property type="match status" value="1"/>
</dbReference>
<keyword evidence="1" id="KW-0059">Arsenical resistance</keyword>
<dbReference type="NCBIfam" id="NF033788">
    <property type="entry name" value="HTH_metalloreg"/>
    <property type="match status" value="1"/>
</dbReference>
<dbReference type="Gene3D" id="1.10.10.10">
    <property type="entry name" value="Winged helix-like DNA-binding domain superfamily/Winged helix DNA-binding domain"/>
    <property type="match status" value="1"/>
</dbReference>
<protein>
    <submittedName>
        <fullName evidence="6">ArsR family transcriptional regulator</fullName>
    </submittedName>
</protein>
<evidence type="ECO:0000259" key="5">
    <source>
        <dbReference type="PROSITE" id="PS50987"/>
    </source>
</evidence>
<dbReference type="SUPFAM" id="SSF46785">
    <property type="entry name" value="Winged helix' DNA-binding domain"/>
    <property type="match status" value="1"/>
</dbReference>
<dbReference type="InterPro" id="IPR036390">
    <property type="entry name" value="WH_DNA-bd_sf"/>
</dbReference>
<dbReference type="GO" id="GO:0003677">
    <property type="term" value="F:DNA binding"/>
    <property type="evidence" value="ECO:0007669"/>
    <property type="project" value="UniProtKB-KW"/>
</dbReference>
<evidence type="ECO:0000256" key="1">
    <source>
        <dbReference type="ARBA" id="ARBA00022849"/>
    </source>
</evidence>
<dbReference type="EMBL" id="SJFN01000071">
    <property type="protein sequence ID" value="TBW32129.1"/>
    <property type="molecule type" value="Genomic_DNA"/>
</dbReference>
<evidence type="ECO:0000313" key="7">
    <source>
        <dbReference type="Proteomes" id="UP000292781"/>
    </source>
</evidence>